<reference evidence="1 2" key="1">
    <citation type="submission" date="2023-01" db="EMBL/GenBank/DDBJ databases">
        <title>Novel diversity within Roseofilum (Cyanobacteria; Desertifilaceae) from marine benthic mats with descriptions of four novel species.</title>
        <authorList>
            <person name="Wang Y."/>
            <person name="Berthold D.E."/>
            <person name="Hu J."/>
            <person name="Lefler F.W."/>
            <person name="Laughinghouse H.D. IV."/>
        </authorList>
    </citation>
    <scope>NUCLEOTIDE SEQUENCE [LARGE SCALE GENOMIC DNA]</scope>
    <source>
        <strain evidence="1 2">BLCC-M143</strain>
    </source>
</reference>
<evidence type="ECO:0000313" key="1">
    <source>
        <dbReference type="EMBL" id="MDJ1184849.1"/>
    </source>
</evidence>
<organism evidence="1 2">
    <name type="scientific">Roseofilum casamattae BLCC-M143</name>
    <dbReference type="NCBI Taxonomy" id="3022442"/>
    <lineage>
        <taxon>Bacteria</taxon>
        <taxon>Bacillati</taxon>
        <taxon>Cyanobacteriota</taxon>
        <taxon>Cyanophyceae</taxon>
        <taxon>Desertifilales</taxon>
        <taxon>Desertifilaceae</taxon>
        <taxon>Roseofilum</taxon>
        <taxon>Roseofilum casamattae</taxon>
    </lineage>
</organism>
<keyword evidence="2" id="KW-1185">Reference proteome</keyword>
<proteinExistence type="predicted"/>
<dbReference type="EMBL" id="JAQOSQ010000021">
    <property type="protein sequence ID" value="MDJ1184849.1"/>
    <property type="molecule type" value="Genomic_DNA"/>
</dbReference>
<gene>
    <name evidence="1" type="ORF">PMH09_16800</name>
</gene>
<accession>A0ABT7C278</accession>
<protein>
    <submittedName>
        <fullName evidence="1">Uncharacterized protein</fullName>
    </submittedName>
</protein>
<evidence type="ECO:0000313" key="2">
    <source>
        <dbReference type="Proteomes" id="UP001232992"/>
    </source>
</evidence>
<dbReference type="RefSeq" id="WP_283759506.1">
    <property type="nucleotide sequence ID" value="NZ_JAQOSQ010000021.1"/>
</dbReference>
<comment type="caution">
    <text evidence="1">The sequence shown here is derived from an EMBL/GenBank/DDBJ whole genome shotgun (WGS) entry which is preliminary data.</text>
</comment>
<dbReference type="Proteomes" id="UP001232992">
    <property type="component" value="Unassembled WGS sequence"/>
</dbReference>
<sequence length="96" mass="10850">MDPISAEFLDLPSSHRRLEIDLEKATRWLHCTAPVPFDPLSWQFLAAYGDFVVYPSAIFKICNITTHFSEAVPAAIRRFSEENLEIDGPADGRKVT</sequence>
<name>A0ABT7C278_9CYAN</name>